<name>I2N7N7_STRT9</name>
<dbReference type="AlphaFoldDB" id="I2N7N7"/>
<organism evidence="1 2">
    <name type="scientific">Streptomyces tsukubensis (strain DSM 42081 / NBRC 108919 / NRRL 18488 / 9993)</name>
    <dbReference type="NCBI Taxonomy" id="1114943"/>
    <lineage>
        <taxon>Bacteria</taxon>
        <taxon>Bacillati</taxon>
        <taxon>Actinomycetota</taxon>
        <taxon>Actinomycetes</taxon>
        <taxon>Kitasatosporales</taxon>
        <taxon>Streptomycetaceae</taxon>
        <taxon>Streptomyces</taxon>
    </lineage>
</organism>
<dbReference type="EMBL" id="CP029159">
    <property type="protein sequence ID" value="QKM67071.1"/>
    <property type="molecule type" value="Genomic_DNA"/>
</dbReference>
<keyword evidence="2" id="KW-1185">Reference proteome</keyword>
<proteinExistence type="predicted"/>
<dbReference type="Proteomes" id="UP000005940">
    <property type="component" value="Chromosome"/>
</dbReference>
<dbReference type="RefSeq" id="WP_006346105.1">
    <property type="nucleotide sequence ID" value="NZ_CP029159.1"/>
</dbReference>
<evidence type="ECO:0000313" key="1">
    <source>
        <dbReference type="EMBL" id="QKM67071.1"/>
    </source>
</evidence>
<protein>
    <submittedName>
        <fullName evidence="1">Uncharacterized protein</fullName>
    </submittedName>
</protein>
<reference evidence="1 2" key="1">
    <citation type="journal article" date="2012" name="J. Bacteriol.">
        <title>Draft genome of Streptomyces tsukubaensis NRRL 18488, the producer of the clinically important immunosuppressant tacrolimus (FK506).</title>
        <authorList>
            <person name="Barreiro C."/>
            <person name="Prieto C."/>
            <person name="Sola-Landa A."/>
            <person name="Solera E."/>
            <person name="Martinez-Castro M."/>
            <person name="Perez-Redondo R."/>
            <person name="Garcia-Estrada C."/>
            <person name="Aparicio J.F."/>
            <person name="Fernandez-Martinez L.T."/>
            <person name="Santos-Aberturas J."/>
            <person name="Salehi-Najafabadi Z."/>
            <person name="Rodriguez-Garcia A."/>
            <person name="Tauch A."/>
            <person name="Martin J.F."/>
        </authorList>
    </citation>
    <scope>NUCLEOTIDE SEQUENCE [LARGE SCALE GENOMIC DNA]</scope>
    <source>
        <strain evidence="2">DSM 42081 / NBRC 108919 / NRRL 18488 / 9993</strain>
    </source>
</reference>
<sequence length="215" mass="23070">MTGNGSGTAAVLREPDSFGIAVPETWTQYDLDGDGLAPVRAAMLRQSPDRAERELINATFRNARRILATARRHGAVYASGITGMFEDGLLLAGMMIFRLTPPPGESFTAHELARHFSATGRRRGGRGERQFTTVELPGIGPVGRLTGVEEADAANGVSYRMLVMHTVVPVPGSRRVLVITGYSPNLPLADPLYDLFSAVTATFSFEYADADGNDG</sequence>
<evidence type="ECO:0000313" key="2">
    <source>
        <dbReference type="Proteomes" id="UP000005940"/>
    </source>
</evidence>
<gene>
    <name evidence="1" type="ORF">STSU_007710</name>
</gene>
<accession>I2N7N7</accession>